<dbReference type="GO" id="GO:0005737">
    <property type="term" value="C:cytoplasm"/>
    <property type="evidence" value="ECO:0007669"/>
    <property type="project" value="UniProtKB-ARBA"/>
</dbReference>
<comment type="caution">
    <text evidence="5">The sequence shown here is derived from an EMBL/GenBank/DDBJ whole genome shotgun (WGS) entry which is preliminary data.</text>
</comment>
<dbReference type="OrthoDB" id="9794400at2"/>
<evidence type="ECO:0000259" key="4">
    <source>
        <dbReference type="SMART" id="SM00967"/>
    </source>
</evidence>
<feature type="domain" description="RNA 2-O ribose methyltransferase substrate binding" evidence="4">
    <location>
        <begin position="29"/>
        <end position="104"/>
    </location>
</feature>
<dbReference type="GO" id="GO:0006396">
    <property type="term" value="P:RNA processing"/>
    <property type="evidence" value="ECO:0007669"/>
    <property type="project" value="InterPro"/>
</dbReference>
<dbReference type="Pfam" id="PF00588">
    <property type="entry name" value="SpoU_methylase"/>
    <property type="match status" value="1"/>
</dbReference>
<dbReference type="GO" id="GO:0003723">
    <property type="term" value="F:RNA binding"/>
    <property type="evidence" value="ECO:0007669"/>
    <property type="project" value="InterPro"/>
</dbReference>
<dbReference type="PANTHER" id="PTHR43191:SF2">
    <property type="entry name" value="RRNA METHYLTRANSFERASE 3, MITOCHONDRIAL"/>
    <property type="match status" value="1"/>
</dbReference>
<dbReference type="RefSeq" id="WP_106296079.1">
    <property type="nucleotide sequence ID" value="NZ_PVTI01000001.1"/>
</dbReference>
<keyword evidence="6" id="KW-1185">Reference proteome</keyword>
<dbReference type="InterPro" id="IPR053888">
    <property type="entry name" value="MRM3-like_sub_bind"/>
</dbReference>
<evidence type="ECO:0000256" key="1">
    <source>
        <dbReference type="ARBA" id="ARBA00007228"/>
    </source>
</evidence>
<dbReference type="InterPro" id="IPR029028">
    <property type="entry name" value="Alpha/beta_knot_MTases"/>
</dbReference>
<keyword evidence="3 5" id="KW-0808">Transferase</keyword>
<dbReference type="Pfam" id="PF22435">
    <property type="entry name" value="MRM3-like_sub_bind"/>
    <property type="match status" value="1"/>
</dbReference>
<dbReference type="AlphaFoldDB" id="A0A2T0V0V6"/>
<dbReference type="PANTHER" id="PTHR43191">
    <property type="entry name" value="RRNA METHYLTRANSFERASE 3"/>
    <property type="match status" value="1"/>
</dbReference>
<evidence type="ECO:0000313" key="5">
    <source>
        <dbReference type="EMBL" id="PRY63791.1"/>
    </source>
</evidence>
<evidence type="ECO:0000256" key="2">
    <source>
        <dbReference type="ARBA" id="ARBA00022603"/>
    </source>
</evidence>
<dbReference type="CDD" id="cd18095">
    <property type="entry name" value="SpoU-like_rRNA-MTase"/>
    <property type="match status" value="1"/>
</dbReference>
<dbReference type="InterPro" id="IPR051259">
    <property type="entry name" value="rRNA_Methyltransferase"/>
</dbReference>
<dbReference type="GO" id="GO:0032259">
    <property type="term" value="P:methylation"/>
    <property type="evidence" value="ECO:0007669"/>
    <property type="project" value="UniProtKB-KW"/>
</dbReference>
<name>A0A2T0V0V6_9MICO</name>
<evidence type="ECO:0000256" key="3">
    <source>
        <dbReference type="ARBA" id="ARBA00022679"/>
    </source>
</evidence>
<dbReference type="InterPro" id="IPR013123">
    <property type="entry name" value="SpoU_subst-bd"/>
</dbReference>
<protein>
    <submittedName>
        <fullName evidence="5">TrmH family RNA methyltransferase</fullName>
    </submittedName>
</protein>
<reference evidence="5 6" key="1">
    <citation type="submission" date="2018-03" db="EMBL/GenBank/DDBJ databases">
        <title>Genomic Encyclopedia of Archaeal and Bacterial Type Strains, Phase II (KMG-II): from individual species to whole genera.</title>
        <authorList>
            <person name="Goeker M."/>
        </authorList>
    </citation>
    <scope>NUCLEOTIDE SEQUENCE [LARGE SCALE GENOMIC DNA]</scope>
    <source>
        <strain evidence="5 6">ATCC BAA-1496</strain>
    </source>
</reference>
<dbReference type="InterPro" id="IPR029026">
    <property type="entry name" value="tRNA_m1G_MTases_N"/>
</dbReference>
<dbReference type="InterPro" id="IPR029064">
    <property type="entry name" value="Ribosomal_eL30-like_sf"/>
</dbReference>
<organism evidence="5 6">
    <name type="scientific">Knoellia remsis</name>
    <dbReference type="NCBI Taxonomy" id="407159"/>
    <lineage>
        <taxon>Bacteria</taxon>
        <taxon>Bacillati</taxon>
        <taxon>Actinomycetota</taxon>
        <taxon>Actinomycetes</taxon>
        <taxon>Micrococcales</taxon>
        <taxon>Intrasporangiaceae</taxon>
        <taxon>Knoellia</taxon>
    </lineage>
</organism>
<dbReference type="SUPFAM" id="SSF75217">
    <property type="entry name" value="alpha/beta knot"/>
    <property type="match status" value="1"/>
</dbReference>
<comment type="similarity">
    <text evidence="1">Belongs to the class IV-like SAM-binding methyltransferase superfamily. RNA methyltransferase TrmH family.</text>
</comment>
<dbReference type="Gene3D" id="3.40.1280.10">
    <property type="match status" value="1"/>
</dbReference>
<dbReference type="SMART" id="SM00967">
    <property type="entry name" value="SpoU_sub_bind"/>
    <property type="match status" value="1"/>
</dbReference>
<dbReference type="EMBL" id="PVTI01000001">
    <property type="protein sequence ID" value="PRY63791.1"/>
    <property type="molecule type" value="Genomic_DNA"/>
</dbReference>
<accession>A0A2T0V0V6</accession>
<dbReference type="SUPFAM" id="SSF55315">
    <property type="entry name" value="L30e-like"/>
    <property type="match status" value="1"/>
</dbReference>
<keyword evidence="2 5" id="KW-0489">Methyltransferase</keyword>
<dbReference type="Gene3D" id="3.30.1330.30">
    <property type="match status" value="1"/>
</dbReference>
<dbReference type="GO" id="GO:0008173">
    <property type="term" value="F:RNA methyltransferase activity"/>
    <property type="evidence" value="ECO:0007669"/>
    <property type="project" value="InterPro"/>
</dbReference>
<proteinExistence type="inferred from homology"/>
<dbReference type="Proteomes" id="UP000237822">
    <property type="component" value="Unassembled WGS sequence"/>
</dbReference>
<sequence length="264" mass="27798">MLTNVRSDRVRSVRSLSRRSVRERTGRFVVDGPQGVREAIRYAAERVDDLYVTGAAAQRHSDLVDAAHAARVRVHDTDEAVLAAMSDTESPQGLLAVVATESPTLDDVLARTPRLLVLLSSVRDPGNAGTVIRGADAFGADAVLVTEGSVDVHSPKVVRSTVGSIFHLPVVTGLDVTATLDALAAHGIRTLAADGAGTTLLPDADLDGPHAWVMGNEAWGLPEEVKARCADVVRVPIHDRVESLNLAMAATVCLAASSGATRPR</sequence>
<dbReference type="InterPro" id="IPR001537">
    <property type="entry name" value="SpoU_MeTrfase"/>
</dbReference>
<evidence type="ECO:0000313" key="6">
    <source>
        <dbReference type="Proteomes" id="UP000237822"/>
    </source>
</evidence>
<gene>
    <name evidence="5" type="ORF">BCF74_101194</name>
</gene>